<gene>
    <name evidence="2" type="ORF">ERS852572_02489</name>
</gene>
<dbReference type="Proteomes" id="UP000095350">
    <property type="component" value="Unassembled WGS sequence"/>
</dbReference>
<dbReference type="OrthoDB" id="1859144at2"/>
<proteinExistence type="predicted"/>
<dbReference type="PaxDb" id="166486-ERS852572_02489"/>
<name>A0A173V498_9FIRM</name>
<evidence type="ECO:0000256" key="1">
    <source>
        <dbReference type="SAM" id="SignalP"/>
    </source>
</evidence>
<dbReference type="RefSeq" id="WP_055194861.1">
    <property type="nucleotide sequence ID" value="NZ_CABIYH010000019.1"/>
</dbReference>
<accession>A0A173V498</accession>
<evidence type="ECO:0000313" key="3">
    <source>
        <dbReference type="Proteomes" id="UP000095350"/>
    </source>
</evidence>
<dbReference type="STRING" id="166486.ERS852572_02489"/>
<dbReference type="EMBL" id="CYXZ01000019">
    <property type="protein sequence ID" value="CUN21065.1"/>
    <property type="molecule type" value="Genomic_DNA"/>
</dbReference>
<reference evidence="2 3" key="1">
    <citation type="submission" date="2015-09" db="EMBL/GenBank/DDBJ databases">
        <authorList>
            <consortium name="Pathogen Informatics"/>
        </authorList>
    </citation>
    <scope>NUCLEOTIDE SEQUENCE [LARGE SCALE GENOMIC DNA]</scope>
    <source>
        <strain evidence="2 3">2789STDY5834960</strain>
    </source>
</reference>
<organism evidence="2 3">
    <name type="scientific">Roseburia intestinalis</name>
    <dbReference type="NCBI Taxonomy" id="166486"/>
    <lineage>
        <taxon>Bacteria</taxon>
        <taxon>Bacillati</taxon>
        <taxon>Bacillota</taxon>
        <taxon>Clostridia</taxon>
        <taxon>Lachnospirales</taxon>
        <taxon>Lachnospiraceae</taxon>
        <taxon>Roseburia</taxon>
    </lineage>
</organism>
<dbReference type="PROSITE" id="PS51257">
    <property type="entry name" value="PROKAR_LIPOPROTEIN"/>
    <property type="match status" value="1"/>
</dbReference>
<protein>
    <submittedName>
        <fullName evidence="2">Uncharacterized protein</fullName>
    </submittedName>
</protein>
<dbReference type="AlphaFoldDB" id="A0A173V498"/>
<evidence type="ECO:0000313" key="2">
    <source>
        <dbReference type="EMBL" id="CUN21065.1"/>
    </source>
</evidence>
<keyword evidence="1" id="KW-0732">Signal</keyword>
<feature type="chain" id="PRO_5038915965" evidence="1">
    <location>
        <begin position="21"/>
        <end position="147"/>
    </location>
</feature>
<feature type="signal peptide" evidence="1">
    <location>
        <begin position="1"/>
        <end position="20"/>
    </location>
</feature>
<sequence length="147" mass="16212">MKKYISVLAIIFIISLAACSNQTISSTPTGNESNIQSNSITTLDKGIWPVNEYTEGLPIPPGTVAWATLDTEHENCSVNLTGISDDDYSEYMEVLNQEGFSVIENVSEEIEEGNYVSIGTLLSNEDKWLSISYIPDSLTIYISFDNN</sequence>